<dbReference type="EMBL" id="CP058215">
    <property type="protein sequence ID" value="QLC48787.1"/>
    <property type="molecule type" value="Genomic_DNA"/>
</dbReference>
<accession>A0A7D5IMR9</accession>
<dbReference type="RefSeq" id="WP_176963850.1">
    <property type="nucleotide sequence ID" value="NZ_CP058215.1"/>
</dbReference>
<evidence type="ECO:0000313" key="1">
    <source>
        <dbReference type="EMBL" id="QLC48787.1"/>
    </source>
</evidence>
<organism evidence="1 2">
    <name type="scientific">Methanolobus zinderi</name>
    <dbReference type="NCBI Taxonomy" id="536044"/>
    <lineage>
        <taxon>Archaea</taxon>
        <taxon>Methanobacteriati</taxon>
        <taxon>Methanobacteriota</taxon>
        <taxon>Stenosarchaea group</taxon>
        <taxon>Methanomicrobia</taxon>
        <taxon>Methanosarcinales</taxon>
        <taxon>Methanosarcinaceae</taxon>
        <taxon>Methanolobus</taxon>
    </lineage>
</organism>
<keyword evidence="2" id="KW-1185">Reference proteome</keyword>
<name>A0A7D5IMR9_9EURY</name>
<dbReference type="KEGG" id="mzi:HWN40_00090"/>
<dbReference type="InterPro" id="IPR055712">
    <property type="entry name" value="DUF7288"/>
</dbReference>
<dbReference type="OrthoDB" id="324613at2157"/>
<evidence type="ECO:0000313" key="2">
    <source>
        <dbReference type="Proteomes" id="UP000509594"/>
    </source>
</evidence>
<protein>
    <submittedName>
        <fullName evidence="1">Uncharacterized protein</fullName>
    </submittedName>
</protein>
<dbReference type="GeneID" id="55820027"/>
<proteinExistence type="predicted"/>
<gene>
    <name evidence="1" type="ORF">HWN40_00090</name>
</gene>
<dbReference type="Proteomes" id="UP000509594">
    <property type="component" value="Chromosome"/>
</dbReference>
<dbReference type="AlphaFoldDB" id="A0A7D5IMR9"/>
<dbReference type="Pfam" id="PF23959">
    <property type="entry name" value="DUF7288"/>
    <property type="match status" value="1"/>
</dbReference>
<sequence length="170" mass="18463">MNDRAQIHTLEGLAAAILMTLTMLAVTQGTTIVTPQNELAMDVQLEQLAHDALAIVDMTPDTAIQYNLTECVSSWDMGESTGVGDNLEKLDEELAYLLPGIRYNVDLVYLSSGKVVTKPVIINGIATENDVVARRLVALTNETASTMGGGWNLADDEIKIVEVRMTAWKV</sequence>
<reference evidence="1 2" key="1">
    <citation type="submission" date="2020-06" db="EMBL/GenBank/DDBJ databases">
        <title>Methanolobus halotolerans sp. nov., isolated from a saline lake Tus in Siberia.</title>
        <authorList>
            <person name="Shen Y."/>
            <person name="Chen S.-C."/>
            <person name="Lai M.-C."/>
            <person name="Huang H.-H."/>
            <person name="Chiu H.-H."/>
            <person name="Tang S.-L."/>
            <person name="Rogozin D.Y."/>
            <person name="Degermendzhy A.G."/>
        </authorList>
    </citation>
    <scope>NUCLEOTIDE SEQUENCE [LARGE SCALE GENOMIC DNA]</scope>
    <source>
        <strain evidence="1 2">DSM 21339</strain>
    </source>
</reference>